<evidence type="ECO:0000313" key="9">
    <source>
        <dbReference type="Proteomes" id="UP000823619"/>
    </source>
</evidence>
<dbReference type="InterPro" id="IPR003423">
    <property type="entry name" value="OMP_efflux"/>
</dbReference>
<keyword evidence="5" id="KW-0812">Transmembrane</keyword>
<dbReference type="PANTHER" id="PTHR30026">
    <property type="entry name" value="OUTER MEMBRANE PROTEIN TOLC"/>
    <property type="match status" value="1"/>
</dbReference>
<dbReference type="Proteomes" id="UP000823619">
    <property type="component" value="Unassembled WGS sequence"/>
</dbReference>
<dbReference type="GO" id="GO:0015288">
    <property type="term" value="F:porin activity"/>
    <property type="evidence" value="ECO:0007669"/>
    <property type="project" value="TreeGrafter"/>
</dbReference>
<comment type="caution">
    <text evidence="8">The sequence shown here is derived from an EMBL/GenBank/DDBJ whole genome shotgun (WGS) entry which is preliminary data.</text>
</comment>
<reference evidence="8" key="2">
    <citation type="journal article" date="2021" name="PeerJ">
        <title>Extensive microbial diversity within the chicken gut microbiome revealed by metagenomics and culture.</title>
        <authorList>
            <person name="Gilroy R."/>
            <person name="Ravi A."/>
            <person name="Getino M."/>
            <person name="Pursley I."/>
            <person name="Horton D.L."/>
            <person name="Alikhan N.F."/>
            <person name="Baker D."/>
            <person name="Gharbi K."/>
            <person name="Hall N."/>
            <person name="Watson M."/>
            <person name="Adriaenssens E.M."/>
            <person name="Foster-Nyarko E."/>
            <person name="Jarju S."/>
            <person name="Secka A."/>
            <person name="Antonio M."/>
            <person name="Oren A."/>
            <person name="Chaudhuri R.R."/>
            <person name="La Ragione R."/>
            <person name="Hildebrand F."/>
            <person name="Pallen M.J."/>
        </authorList>
    </citation>
    <scope>NUCLEOTIDE SEQUENCE</scope>
    <source>
        <strain evidence="8">D5-748</strain>
    </source>
</reference>
<comment type="similarity">
    <text evidence="2">Belongs to the outer membrane factor (OMF) (TC 1.B.17) family.</text>
</comment>
<sequence>MTYLKNTGRPGLPVCRALRGFAVSVLSIAVSAGLASGQERTDTLMLTVEEMFRMGMEASLVLKADSLNHQMAVQGLKSTRLAQAPDVQVGLTGGYLGQPVVFLHGLSDATLPESPDWSQNYSIDVNQPVYQGGRIRNSIRRSETEVKIAGLQTSADASDIKLSLMEQYLNLFCLYKEYDVMRQNISESERRLQDIIRMKEEGLITNNDVLRSELQLSNDRISLRQTHNSILLASQRLDILLGLDEGLFIVPDTSALRPVMLPGSYESCLMEACEADPSLRLARERIVLAENEVKIAQADWLPTVSLYAGNTLARPITRTMADMFSNSWSIGLSISYPISSLYRNRSIVTQRKQNVSLSVNARDRALQSLRMEVRDAWLRHEESVEQVKTLELSVLQAKENYRIMQNRYFEQLSILTDLLDANSVMLDAELQLTRARTRVIYNYYRLQKACGRL</sequence>
<evidence type="ECO:0000256" key="5">
    <source>
        <dbReference type="ARBA" id="ARBA00022692"/>
    </source>
</evidence>
<proteinExistence type="inferred from homology"/>
<comment type="subcellular location">
    <subcellularLocation>
        <location evidence="1">Cell outer membrane</location>
    </subcellularLocation>
</comment>
<dbReference type="SUPFAM" id="SSF56954">
    <property type="entry name" value="Outer membrane efflux proteins (OEP)"/>
    <property type="match status" value="1"/>
</dbReference>
<dbReference type="GO" id="GO:0009279">
    <property type="term" value="C:cell outer membrane"/>
    <property type="evidence" value="ECO:0007669"/>
    <property type="project" value="UniProtKB-SubCell"/>
</dbReference>
<dbReference type="Pfam" id="PF02321">
    <property type="entry name" value="OEP"/>
    <property type="match status" value="2"/>
</dbReference>
<gene>
    <name evidence="8" type="ORF">IAC23_03020</name>
</gene>
<evidence type="ECO:0000256" key="2">
    <source>
        <dbReference type="ARBA" id="ARBA00007613"/>
    </source>
</evidence>
<keyword evidence="7" id="KW-0998">Cell outer membrane</keyword>
<dbReference type="GO" id="GO:0015562">
    <property type="term" value="F:efflux transmembrane transporter activity"/>
    <property type="evidence" value="ECO:0007669"/>
    <property type="project" value="InterPro"/>
</dbReference>
<evidence type="ECO:0000256" key="1">
    <source>
        <dbReference type="ARBA" id="ARBA00004442"/>
    </source>
</evidence>
<dbReference type="AlphaFoldDB" id="A0A9D9ECA3"/>
<name>A0A9D9ECA3_9BACT</name>
<evidence type="ECO:0000313" key="8">
    <source>
        <dbReference type="EMBL" id="MBO8444652.1"/>
    </source>
</evidence>
<keyword evidence="3" id="KW-0813">Transport</keyword>
<accession>A0A9D9ECA3</accession>
<dbReference type="InterPro" id="IPR051906">
    <property type="entry name" value="TolC-like"/>
</dbReference>
<evidence type="ECO:0000256" key="6">
    <source>
        <dbReference type="ARBA" id="ARBA00023136"/>
    </source>
</evidence>
<dbReference type="Gene3D" id="1.20.1600.10">
    <property type="entry name" value="Outer membrane efflux proteins (OEP)"/>
    <property type="match status" value="1"/>
</dbReference>
<evidence type="ECO:0000256" key="7">
    <source>
        <dbReference type="ARBA" id="ARBA00023237"/>
    </source>
</evidence>
<evidence type="ECO:0000256" key="4">
    <source>
        <dbReference type="ARBA" id="ARBA00022452"/>
    </source>
</evidence>
<reference evidence="8" key="1">
    <citation type="submission" date="2020-10" db="EMBL/GenBank/DDBJ databases">
        <authorList>
            <person name="Gilroy R."/>
        </authorList>
    </citation>
    <scope>NUCLEOTIDE SEQUENCE</scope>
    <source>
        <strain evidence="8">D5-748</strain>
    </source>
</reference>
<dbReference type="GO" id="GO:1990281">
    <property type="term" value="C:efflux pump complex"/>
    <property type="evidence" value="ECO:0007669"/>
    <property type="project" value="TreeGrafter"/>
</dbReference>
<dbReference type="EMBL" id="JADIMO010000035">
    <property type="protein sequence ID" value="MBO8444652.1"/>
    <property type="molecule type" value="Genomic_DNA"/>
</dbReference>
<evidence type="ECO:0000256" key="3">
    <source>
        <dbReference type="ARBA" id="ARBA00022448"/>
    </source>
</evidence>
<protein>
    <submittedName>
        <fullName evidence="8">TolC family protein</fullName>
    </submittedName>
</protein>
<dbReference type="PANTHER" id="PTHR30026:SF23">
    <property type="entry name" value="TO APRF-PUTATIVE OUTER MEMBRANE EFFLUX PROTEIN OR SECRETED ALKALINE PHOSPHATASE-RELATED"/>
    <property type="match status" value="1"/>
</dbReference>
<organism evidence="8 9">
    <name type="scientific">Candidatus Cryptobacteroides merdavium</name>
    <dbReference type="NCBI Taxonomy" id="2840769"/>
    <lineage>
        <taxon>Bacteria</taxon>
        <taxon>Pseudomonadati</taxon>
        <taxon>Bacteroidota</taxon>
        <taxon>Bacteroidia</taxon>
        <taxon>Bacteroidales</taxon>
        <taxon>Candidatus Cryptobacteroides</taxon>
    </lineage>
</organism>
<keyword evidence="4" id="KW-1134">Transmembrane beta strand</keyword>
<keyword evidence="6" id="KW-0472">Membrane</keyword>